<evidence type="ECO:0000256" key="3">
    <source>
        <dbReference type="ARBA" id="ARBA00009789"/>
    </source>
</evidence>
<dbReference type="SUPFAM" id="SSF53448">
    <property type="entry name" value="Nucleotide-diphospho-sugar transferases"/>
    <property type="match status" value="1"/>
</dbReference>
<reference evidence="8 9" key="1">
    <citation type="submission" date="2019-01" db="EMBL/GenBank/DDBJ databases">
        <title>Geovibrio thiophilus DSM 11263, complete genome.</title>
        <authorList>
            <person name="Spring S."/>
            <person name="Bunk B."/>
            <person name="Sproer C."/>
        </authorList>
    </citation>
    <scope>NUCLEOTIDE SEQUENCE [LARGE SCALE GENOMIC DNA]</scope>
    <source>
        <strain evidence="8 9">DSM 11263</strain>
    </source>
</reference>
<dbReference type="EC" id="2.7.7.60" evidence="7"/>
<dbReference type="UniPathway" id="UPA00056">
    <property type="reaction ID" value="UER00093"/>
</dbReference>
<keyword evidence="9" id="KW-1185">Reference proteome</keyword>
<evidence type="ECO:0000256" key="4">
    <source>
        <dbReference type="ARBA" id="ARBA00022679"/>
    </source>
</evidence>
<comment type="similarity">
    <text evidence="3 7">Belongs to the IspD/TarI cytidylyltransferase family. IspD subfamily.</text>
</comment>
<keyword evidence="4 7" id="KW-0808">Transferase</keyword>
<dbReference type="HAMAP" id="MF_00108">
    <property type="entry name" value="IspD"/>
    <property type="match status" value="1"/>
</dbReference>
<dbReference type="InterPro" id="IPR034683">
    <property type="entry name" value="IspD/TarI"/>
</dbReference>
<protein>
    <recommendedName>
        <fullName evidence="7">2-C-methyl-D-erythritol 4-phosphate cytidylyltransferase</fullName>
        <ecNumber evidence="7">2.7.7.60</ecNumber>
    </recommendedName>
    <alternativeName>
        <fullName evidence="7">4-diphosphocytidyl-2C-methyl-D-erythritol synthase</fullName>
    </alternativeName>
    <alternativeName>
        <fullName evidence="7">MEP cytidylyltransferase</fullName>
        <shortName evidence="7">MCT</shortName>
    </alternativeName>
</protein>
<organism evidence="8 9">
    <name type="scientific">Geovibrio thiophilus</name>
    <dbReference type="NCBI Taxonomy" id="139438"/>
    <lineage>
        <taxon>Bacteria</taxon>
        <taxon>Pseudomonadati</taxon>
        <taxon>Deferribacterota</taxon>
        <taxon>Deferribacteres</taxon>
        <taxon>Deferribacterales</taxon>
        <taxon>Geovibrionaceae</taxon>
        <taxon>Geovibrio</taxon>
    </lineage>
</organism>
<comment type="function">
    <text evidence="7">Catalyzes the formation of 4-diphosphocytidyl-2-C-methyl-D-erythritol from CTP and 2-C-methyl-D-erythritol 4-phosphate (MEP).</text>
</comment>
<evidence type="ECO:0000256" key="1">
    <source>
        <dbReference type="ARBA" id="ARBA00001282"/>
    </source>
</evidence>
<dbReference type="InterPro" id="IPR018294">
    <property type="entry name" value="ISPD_synthase_CS"/>
</dbReference>
<dbReference type="KEGG" id="gtl:EP073_06695"/>
<evidence type="ECO:0000256" key="7">
    <source>
        <dbReference type="HAMAP-Rule" id="MF_00108"/>
    </source>
</evidence>
<name>A0A410JYI1_9BACT</name>
<dbReference type="Proteomes" id="UP000287502">
    <property type="component" value="Chromosome"/>
</dbReference>
<dbReference type="Gene3D" id="3.90.550.10">
    <property type="entry name" value="Spore Coat Polysaccharide Biosynthesis Protein SpsA, Chain A"/>
    <property type="match status" value="1"/>
</dbReference>
<proteinExistence type="inferred from homology"/>
<evidence type="ECO:0000313" key="9">
    <source>
        <dbReference type="Proteomes" id="UP000287502"/>
    </source>
</evidence>
<dbReference type="NCBIfam" id="TIGR00453">
    <property type="entry name" value="ispD"/>
    <property type="match status" value="1"/>
</dbReference>
<dbReference type="CDD" id="cd02516">
    <property type="entry name" value="CDP-ME_synthetase"/>
    <property type="match status" value="1"/>
</dbReference>
<dbReference type="FunFam" id="3.90.550.10:FF:000003">
    <property type="entry name" value="2-C-methyl-D-erythritol 4-phosphate cytidylyltransferase"/>
    <property type="match status" value="1"/>
</dbReference>
<evidence type="ECO:0000256" key="6">
    <source>
        <dbReference type="ARBA" id="ARBA00023229"/>
    </source>
</evidence>
<dbReference type="OrthoDB" id="9802561at2"/>
<dbReference type="InterPro" id="IPR050088">
    <property type="entry name" value="IspD/TarI_cytidylyltransf_bact"/>
</dbReference>
<gene>
    <name evidence="7 8" type="primary">ispD</name>
    <name evidence="8" type="ORF">EP073_06695</name>
</gene>
<evidence type="ECO:0000256" key="5">
    <source>
        <dbReference type="ARBA" id="ARBA00022695"/>
    </source>
</evidence>
<dbReference type="GO" id="GO:0050518">
    <property type="term" value="F:2-C-methyl-D-erythritol 4-phosphate cytidylyltransferase activity"/>
    <property type="evidence" value="ECO:0007669"/>
    <property type="project" value="UniProtKB-UniRule"/>
</dbReference>
<comment type="catalytic activity">
    <reaction evidence="1 7">
        <text>2-C-methyl-D-erythritol 4-phosphate + CTP + H(+) = 4-CDP-2-C-methyl-D-erythritol + diphosphate</text>
        <dbReference type="Rhea" id="RHEA:13429"/>
        <dbReference type="ChEBI" id="CHEBI:15378"/>
        <dbReference type="ChEBI" id="CHEBI:33019"/>
        <dbReference type="ChEBI" id="CHEBI:37563"/>
        <dbReference type="ChEBI" id="CHEBI:57823"/>
        <dbReference type="ChEBI" id="CHEBI:58262"/>
        <dbReference type="EC" id="2.7.7.60"/>
    </reaction>
</comment>
<dbReference type="GO" id="GO:0019288">
    <property type="term" value="P:isopentenyl diphosphate biosynthetic process, methylerythritol 4-phosphate pathway"/>
    <property type="evidence" value="ECO:0007669"/>
    <property type="project" value="UniProtKB-UniRule"/>
</dbReference>
<dbReference type="Pfam" id="PF01128">
    <property type="entry name" value="IspD"/>
    <property type="match status" value="1"/>
</dbReference>
<feature type="site" description="Positions MEP for the nucleophilic attack" evidence="7">
    <location>
        <position position="216"/>
    </location>
</feature>
<dbReference type="InterPro" id="IPR029044">
    <property type="entry name" value="Nucleotide-diphossugar_trans"/>
</dbReference>
<feature type="site" description="Positions MEP for the nucleophilic attack" evidence="7">
    <location>
        <position position="160"/>
    </location>
</feature>
<dbReference type="InterPro" id="IPR001228">
    <property type="entry name" value="IspD"/>
</dbReference>
<sequence>MRTHYLYQGAFLSVTAVIPAAGVGKRFGGDVKKQFAEFNGRSVLYYALKCLRDAYEFDEFLIGAGEDDFGTVNETADALGIRYRMIKGGDERWKTVLNCLLEVKSTHVLIHDAVRPFVPAEVTRDTIKTAEESGACICCVPVRETLKRVTPDGIEGTVDRNRYVLSHTPQVFELGRLLAAVMDAAGKKANPTDESMAMEMAGHRVKYVQSTPENIKITYSSDIELVKSLMGKYHGNI</sequence>
<accession>A0A410JYI1</accession>
<dbReference type="AlphaFoldDB" id="A0A410JYI1"/>
<dbReference type="EMBL" id="CP035108">
    <property type="protein sequence ID" value="QAR33098.1"/>
    <property type="molecule type" value="Genomic_DNA"/>
</dbReference>
<evidence type="ECO:0000313" key="8">
    <source>
        <dbReference type="EMBL" id="QAR33098.1"/>
    </source>
</evidence>
<comment type="pathway">
    <text evidence="2 7">Isoprenoid biosynthesis; isopentenyl diphosphate biosynthesis via DXP pathway; isopentenyl diphosphate from 1-deoxy-D-xylulose 5-phosphate: step 2/6.</text>
</comment>
<dbReference type="PANTHER" id="PTHR32125:SF4">
    <property type="entry name" value="2-C-METHYL-D-ERYTHRITOL 4-PHOSPHATE CYTIDYLYLTRANSFERASE, CHLOROPLASTIC"/>
    <property type="match status" value="1"/>
</dbReference>
<evidence type="ECO:0000256" key="2">
    <source>
        <dbReference type="ARBA" id="ARBA00004787"/>
    </source>
</evidence>
<feature type="site" description="Transition state stabilizer" evidence="7">
    <location>
        <position position="26"/>
    </location>
</feature>
<keyword evidence="6 7" id="KW-0414">Isoprene biosynthesis</keyword>
<dbReference type="PROSITE" id="PS01295">
    <property type="entry name" value="ISPD"/>
    <property type="match status" value="1"/>
</dbReference>
<dbReference type="PANTHER" id="PTHR32125">
    <property type="entry name" value="2-C-METHYL-D-ERYTHRITOL 4-PHOSPHATE CYTIDYLYLTRANSFERASE, CHLOROPLASTIC"/>
    <property type="match status" value="1"/>
</dbReference>
<keyword evidence="5 7" id="KW-0548">Nucleotidyltransferase</keyword>
<feature type="site" description="Transition state stabilizer" evidence="7">
    <location>
        <position position="33"/>
    </location>
</feature>